<dbReference type="CDD" id="cd19481">
    <property type="entry name" value="RecA-like_protease"/>
    <property type="match status" value="1"/>
</dbReference>
<dbReference type="InterPro" id="IPR003959">
    <property type="entry name" value="ATPase_AAA_core"/>
</dbReference>
<dbReference type="Proteomes" id="UP000310066">
    <property type="component" value="Unassembled WGS sequence"/>
</dbReference>
<dbReference type="GO" id="GO:0005634">
    <property type="term" value="C:nucleus"/>
    <property type="evidence" value="ECO:0007669"/>
    <property type="project" value="TreeGrafter"/>
</dbReference>
<evidence type="ECO:0000313" key="2">
    <source>
        <dbReference type="EMBL" id="TKA27676.1"/>
    </source>
</evidence>
<dbReference type="PANTHER" id="PTHR23077:SF132">
    <property type="entry name" value="ATP-DEPENDENT ZN PROTEASE"/>
    <property type="match status" value="1"/>
</dbReference>
<dbReference type="GO" id="GO:0003723">
    <property type="term" value="F:RNA binding"/>
    <property type="evidence" value="ECO:0007669"/>
    <property type="project" value="TreeGrafter"/>
</dbReference>
<accession>A0A4U0U048</accession>
<dbReference type="AlphaFoldDB" id="A0A4U0U048"/>
<dbReference type="SUPFAM" id="SSF52540">
    <property type="entry name" value="P-loop containing nucleoside triphosphate hydrolases"/>
    <property type="match status" value="1"/>
</dbReference>
<dbReference type="InterPro" id="IPR027417">
    <property type="entry name" value="P-loop_NTPase"/>
</dbReference>
<dbReference type="InterPro" id="IPR003593">
    <property type="entry name" value="AAA+_ATPase"/>
</dbReference>
<dbReference type="SMART" id="SM00382">
    <property type="entry name" value="AAA"/>
    <property type="match status" value="1"/>
</dbReference>
<name>A0A4U0U048_9PEZI</name>
<sequence>MDEPFTLIEENPHPNPPPHHLFTNLLDLTSARTADHDLQYISALRLANPSLIVTACPVYNIPLRAFAAAGFATCELDTTTDSFASWRGFNPPRLRQNRGTLAESVHFAKFQYVWRGGGFLLFTVGSMQYVLAERREGEGEYGPSGVTDELIQTVGDWLLSDQEVVWVFDGYWQRSKQLYLEVMKATWEKVILDEAVKKDLTSVTNKFFSSKQVYEDLGVPWKRGLLFHGPPGNGKTISIKALMRTLLDRKDPIPTLYVRHAPQAYHIRAVFQQARALSPCMLILEDVETIVTPQTRSYFFNEMDGLENNDGIFVVASTNFLDRLDPGLSKRPSRFDRKYLFPRPNEHERTLYCTYWRQKLSHNAAIVFPAKLAPAMSRITPGFSFAFLQECFVATLLILARGEDDDDDDAHAARGGGGEDEGLEKYELWRVFRRQADILRKEVEGEEGQQVQQQRQGMLAVGWEEEEGGPVTPAYSAMSGEPTENDKTVRHDAWSRRADTGLPDLERLRVKDEVLAPLRYPSAKSEYINTAAMDHRL</sequence>
<proteinExistence type="predicted"/>
<gene>
    <name evidence="2" type="ORF">B0A54_16759</name>
</gene>
<dbReference type="GO" id="GO:0042254">
    <property type="term" value="P:ribosome biogenesis"/>
    <property type="evidence" value="ECO:0007669"/>
    <property type="project" value="TreeGrafter"/>
</dbReference>
<dbReference type="EMBL" id="NAJP01000125">
    <property type="protein sequence ID" value="TKA27676.1"/>
    <property type="molecule type" value="Genomic_DNA"/>
</dbReference>
<comment type="caution">
    <text evidence="2">The sequence shown here is derived from an EMBL/GenBank/DDBJ whole genome shotgun (WGS) entry which is preliminary data.</text>
</comment>
<evidence type="ECO:0000259" key="1">
    <source>
        <dbReference type="SMART" id="SM00382"/>
    </source>
</evidence>
<reference evidence="2 3" key="1">
    <citation type="submission" date="2017-03" db="EMBL/GenBank/DDBJ databases">
        <title>Genomes of endolithic fungi from Antarctica.</title>
        <authorList>
            <person name="Coleine C."/>
            <person name="Masonjones S."/>
            <person name="Stajich J.E."/>
        </authorList>
    </citation>
    <scope>NUCLEOTIDE SEQUENCE [LARGE SCALE GENOMIC DNA]</scope>
    <source>
        <strain evidence="2 3">CCFEE 5311</strain>
    </source>
</reference>
<dbReference type="InterPro" id="IPR050168">
    <property type="entry name" value="AAA_ATPase_domain"/>
</dbReference>
<dbReference type="GO" id="GO:0016887">
    <property type="term" value="F:ATP hydrolysis activity"/>
    <property type="evidence" value="ECO:0007669"/>
    <property type="project" value="InterPro"/>
</dbReference>
<dbReference type="GO" id="GO:0005524">
    <property type="term" value="F:ATP binding"/>
    <property type="evidence" value="ECO:0007669"/>
    <property type="project" value="InterPro"/>
</dbReference>
<dbReference type="OrthoDB" id="2115716at2759"/>
<feature type="domain" description="AAA+ ATPase" evidence="1">
    <location>
        <begin position="221"/>
        <end position="345"/>
    </location>
</feature>
<dbReference type="Gene3D" id="3.40.50.300">
    <property type="entry name" value="P-loop containing nucleotide triphosphate hydrolases"/>
    <property type="match status" value="1"/>
</dbReference>
<evidence type="ECO:0000313" key="3">
    <source>
        <dbReference type="Proteomes" id="UP000310066"/>
    </source>
</evidence>
<dbReference type="GO" id="GO:1990275">
    <property type="term" value="F:preribosome binding"/>
    <property type="evidence" value="ECO:0007669"/>
    <property type="project" value="TreeGrafter"/>
</dbReference>
<protein>
    <recommendedName>
        <fullName evidence="1">AAA+ ATPase domain-containing protein</fullName>
    </recommendedName>
</protein>
<dbReference type="STRING" id="329885.A0A4U0U048"/>
<dbReference type="PANTHER" id="PTHR23077">
    <property type="entry name" value="AAA-FAMILY ATPASE"/>
    <property type="match status" value="1"/>
</dbReference>
<dbReference type="Pfam" id="PF00004">
    <property type="entry name" value="AAA"/>
    <property type="match status" value="1"/>
</dbReference>
<organism evidence="2 3">
    <name type="scientific">Friedmanniomyces endolithicus</name>
    <dbReference type="NCBI Taxonomy" id="329885"/>
    <lineage>
        <taxon>Eukaryota</taxon>
        <taxon>Fungi</taxon>
        <taxon>Dikarya</taxon>
        <taxon>Ascomycota</taxon>
        <taxon>Pezizomycotina</taxon>
        <taxon>Dothideomycetes</taxon>
        <taxon>Dothideomycetidae</taxon>
        <taxon>Mycosphaerellales</taxon>
        <taxon>Teratosphaeriaceae</taxon>
        <taxon>Friedmanniomyces</taxon>
    </lineage>
</organism>